<keyword evidence="3" id="KW-1185">Reference proteome</keyword>
<proteinExistence type="predicted"/>
<dbReference type="InterPro" id="IPR039793">
    <property type="entry name" value="UROS/Hem4"/>
</dbReference>
<gene>
    <name evidence="2" type="ORF">CVLEPA_LOCUS29356</name>
</gene>
<dbReference type="Pfam" id="PF02602">
    <property type="entry name" value="HEM4"/>
    <property type="match status" value="1"/>
</dbReference>
<sequence length="253" mass="27453">MNIVLMRSTVDSKADPYYNALKTSANNVTSIPVLADRFINSEELECQVFSSNSFSGIIFTSKRAVEAVADCCAAGLPAGWRERPCFVVGDATKAAASKLGFPCVGHQSGNADNLAQMIILSKVIFPRGVPLLFVCGKQRRDELPNALTQNDVPLKIIEAYEVTEDPALSSNINTYLREHSVPSHIVYFSPSGYKFAGVVWKQLLDKAIEKVQMVAIGPTTGSVIQKDGFKVLMASKPTPDNLLQTIRTGLPNS</sequence>
<evidence type="ECO:0000313" key="2">
    <source>
        <dbReference type="EMBL" id="CAK8696180.1"/>
    </source>
</evidence>
<dbReference type="InterPro" id="IPR003754">
    <property type="entry name" value="4pyrrol_synth_uPrphyn_synth"/>
</dbReference>
<dbReference type="PANTHER" id="PTHR12390:SF0">
    <property type="entry name" value="UROPORPHYRINOGEN-III SYNTHASE"/>
    <property type="match status" value="1"/>
</dbReference>
<evidence type="ECO:0000259" key="1">
    <source>
        <dbReference type="Pfam" id="PF02602"/>
    </source>
</evidence>
<feature type="domain" description="Tetrapyrrole biosynthesis uroporphyrinogen III synthase" evidence="1">
    <location>
        <begin position="26"/>
        <end position="244"/>
    </location>
</feature>
<dbReference type="Proteomes" id="UP001642483">
    <property type="component" value="Unassembled WGS sequence"/>
</dbReference>
<organism evidence="2 3">
    <name type="scientific">Clavelina lepadiformis</name>
    <name type="common">Light-bulb sea squirt</name>
    <name type="synonym">Ascidia lepadiformis</name>
    <dbReference type="NCBI Taxonomy" id="159417"/>
    <lineage>
        <taxon>Eukaryota</taxon>
        <taxon>Metazoa</taxon>
        <taxon>Chordata</taxon>
        <taxon>Tunicata</taxon>
        <taxon>Ascidiacea</taxon>
        <taxon>Aplousobranchia</taxon>
        <taxon>Clavelinidae</taxon>
        <taxon>Clavelina</taxon>
    </lineage>
</organism>
<dbReference type="PANTHER" id="PTHR12390">
    <property type="entry name" value="UROPORPHYRINOGEN III SYNTHASE"/>
    <property type="match status" value="1"/>
</dbReference>
<dbReference type="InterPro" id="IPR036108">
    <property type="entry name" value="4pyrrol_syn_uPrphyn_synt_sf"/>
</dbReference>
<dbReference type="SUPFAM" id="SSF69618">
    <property type="entry name" value="HemD-like"/>
    <property type="match status" value="1"/>
</dbReference>
<dbReference type="EMBL" id="CAWYQH010000152">
    <property type="protein sequence ID" value="CAK8696180.1"/>
    <property type="molecule type" value="Genomic_DNA"/>
</dbReference>
<reference evidence="2 3" key="1">
    <citation type="submission" date="2024-02" db="EMBL/GenBank/DDBJ databases">
        <authorList>
            <person name="Daric V."/>
            <person name="Darras S."/>
        </authorList>
    </citation>
    <scope>NUCLEOTIDE SEQUENCE [LARGE SCALE GENOMIC DNA]</scope>
</reference>
<evidence type="ECO:0000313" key="3">
    <source>
        <dbReference type="Proteomes" id="UP001642483"/>
    </source>
</evidence>
<comment type="caution">
    <text evidence="2">The sequence shown here is derived from an EMBL/GenBank/DDBJ whole genome shotgun (WGS) entry which is preliminary data.</text>
</comment>
<accession>A0ABP0H124</accession>
<dbReference type="Gene3D" id="3.40.50.10090">
    <property type="match status" value="2"/>
</dbReference>
<name>A0ABP0H124_CLALP</name>
<protein>
    <recommendedName>
        <fullName evidence="1">Tetrapyrrole biosynthesis uroporphyrinogen III synthase domain-containing protein</fullName>
    </recommendedName>
</protein>
<dbReference type="CDD" id="cd06578">
    <property type="entry name" value="HemD"/>
    <property type="match status" value="1"/>
</dbReference>